<protein>
    <submittedName>
        <fullName evidence="1">Uncharacterized protein</fullName>
    </submittedName>
</protein>
<gene>
    <name evidence="1" type="ORF">PAMC26510_27195</name>
</gene>
<dbReference type="Proteomes" id="UP000194546">
    <property type="component" value="Unassembled WGS sequence"/>
</dbReference>
<reference evidence="1 2" key="1">
    <citation type="submission" date="2017-03" db="EMBL/GenBank/DDBJ databases">
        <title>Genome analysis of strain PAMC 26510.</title>
        <authorList>
            <person name="Oh H.-M."/>
            <person name="Yang J.-A."/>
        </authorList>
    </citation>
    <scope>NUCLEOTIDE SEQUENCE [LARGE SCALE GENOMIC DNA]</scope>
    <source>
        <strain evidence="1 2">PAMC 26510</strain>
    </source>
</reference>
<name>A0A242MD97_CABSO</name>
<evidence type="ECO:0000313" key="2">
    <source>
        <dbReference type="Proteomes" id="UP000194546"/>
    </source>
</evidence>
<comment type="caution">
    <text evidence="1">The sequence shown here is derived from an EMBL/GenBank/DDBJ whole genome shotgun (WGS) entry which is preliminary data.</text>
</comment>
<dbReference type="AlphaFoldDB" id="A0A242MD97"/>
<evidence type="ECO:0000313" key="1">
    <source>
        <dbReference type="EMBL" id="OTP69258.1"/>
    </source>
</evidence>
<sequence>MIARMLQTQKRRLSPPFVLLRMLADMAETQAASAVGMNA</sequence>
<organism evidence="1 2">
    <name type="scientific">Caballeronia sordidicola</name>
    <name type="common">Burkholderia sordidicola</name>
    <dbReference type="NCBI Taxonomy" id="196367"/>
    <lineage>
        <taxon>Bacteria</taxon>
        <taxon>Pseudomonadati</taxon>
        <taxon>Pseudomonadota</taxon>
        <taxon>Betaproteobacteria</taxon>
        <taxon>Burkholderiales</taxon>
        <taxon>Burkholderiaceae</taxon>
        <taxon>Caballeronia</taxon>
    </lineage>
</organism>
<proteinExistence type="predicted"/>
<accession>A0A242MD97</accession>
<dbReference type="EMBL" id="NBTY01000154">
    <property type="protein sequence ID" value="OTP69258.1"/>
    <property type="molecule type" value="Genomic_DNA"/>
</dbReference>